<sequence length="263" mass="30763">MEYYDQNLKSSSNDHSTTEFLSPRTLKTVTQFVVSVSFLFSFIYYSKYSSWCYFLLHSFKFYLSAIPLHTLDKRWIFLICNGILVVLLANTSDLVSSQPSGFDLPSEQYDLHTPPPADQMKVLLLENAAVSEEEEEEEEGQEGENDEEPEEEEEEEEEEKEEGDNKLSLMVEDHHEEQAPDEYGGEYEAYHEAEEIPYHEEENIEKDSEIADFLWEEQVQVEGGGQMEKMSAEELNKKFEDFIRKMKEELRIEAQQQYLVVVK</sequence>
<gene>
    <name evidence="3" type="ORF">ACH5RR_027783</name>
</gene>
<evidence type="ECO:0000313" key="4">
    <source>
        <dbReference type="Proteomes" id="UP001630127"/>
    </source>
</evidence>
<feature type="compositionally biased region" description="Acidic residues" evidence="1">
    <location>
        <begin position="131"/>
        <end position="162"/>
    </location>
</feature>
<accession>A0ABD2YRC4</accession>
<name>A0ABD2YRC4_9GENT</name>
<dbReference type="EMBL" id="JBJUIK010000012">
    <property type="protein sequence ID" value="KAL3508382.1"/>
    <property type="molecule type" value="Genomic_DNA"/>
</dbReference>
<evidence type="ECO:0000256" key="1">
    <source>
        <dbReference type="SAM" id="MobiDB-lite"/>
    </source>
</evidence>
<evidence type="ECO:0000256" key="2">
    <source>
        <dbReference type="SAM" id="Phobius"/>
    </source>
</evidence>
<organism evidence="3 4">
    <name type="scientific">Cinchona calisaya</name>
    <dbReference type="NCBI Taxonomy" id="153742"/>
    <lineage>
        <taxon>Eukaryota</taxon>
        <taxon>Viridiplantae</taxon>
        <taxon>Streptophyta</taxon>
        <taxon>Embryophyta</taxon>
        <taxon>Tracheophyta</taxon>
        <taxon>Spermatophyta</taxon>
        <taxon>Magnoliopsida</taxon>
        <taxon>eudicotyledons</taxon>
        <taxon>Gunneridae</taxon>
        <taxon>Pentapetalae</taxon>
        <taxon>asterids</taxon>
        <taxon>lamiids</taxon>
        <taxon>Gentianales</taxon>
        <taxon>Rubiaceae</taxon>
        <taxon>Cinchonoideae</taxon>
        <taxon>Cinchoneae</taxon>
        <taxon>Cinchona</taxon>
    </lineage>
</organism>
<comment type="caution">
    <text evidence="3">The sequence shown here is derived from an EMBL/GenBank/DDBJ whole genome shotgun (WGS) entry which is preliminary data.</text>
</comment>
<protein>
    <recommendedName>
        <fullName evidence="5">DUF4408 domain-containing protein</fullName>
    </recommendedName>
</protein>
<feature type="region of interest" description="Disordered" evidence="1">
    <location>
        <begin position="129"/>
        <end position="165"/>
    </location>
</feature>
<dbReference type="AlphaFoldDB" id="A0ABD2YRC4"/>
<dbReference type="PANTHER" id="PTHR34947">
    <property type="entry name" value="TRANSMEMBRANE PROTEIN"/>
    <property type="match status" value="1"/>
</dbReference>
<keyword evidence="4" id="KW-1185">Reference proteome</keyword>
<reference evidence="3 4" key="1">
    <citation type="submission" date="2024-11" db="EMBL/GenBank/DDBJ databases">
        <title>A near-complete genome assembly of Cinchona calisaya.</title>
        <authorList>
            <person name="Lian D.C."/>
            <person name="Zhao X.W."/>
            <person name="Wei L."/>
        </authorList>
    </citation>
    <scope>NUCLEOTIDE SEQUENCE [LARGE SCALE GENOMIC DNA]</scope>
    <source>
        <tissue evidence="3">Nenye</tissue>
    </source>
</reference>
<feature type="transmembrane region" description="Helical" evidence="2">
    <location>
        <begin position="28"/>
        <end position="45"/>
    </location>
</feature>
<keyword evidence="2" id="KW-1133">Transmembrane helix</keyword>
<proteinExistence type="predicted"/>
<evidence type="ECO:0000313" key="3">
    <source>
        <dbReference type="EMBL" id="KAL3508382.1"/>
    </source>
</evidence>
<evidence type="ECO:0008006" key="5">
    <source>
        <dbReference type="Google" id="ProtNLM"/>
    </source>
</evidence>
<keyword evidence="2" id="KW-0472">Membrane</keyword>
<keyword evidence="2" id="KW-0812">Transmembrane</keyword>
<dbReference type="PANTHER" id="PTHR34947:SF2">
    <property type="entry name" value="TRANSMEMBRANE PROTEIN"/>
    <property type="match status" value="1"/>
</dbReference>
<dbReference type="Proteomes" id="UP001630127">
    <property type="component" value="Unassembled WGS sequence"/>
</dbReference>